<comment type="caution">
    <text evidence="4">The sequence shown here is derived from an EMBL/GenBank/DDBJ whole genome shotgun (WGS) entry which is preliminary data.</text>
</comment>
<dbReference type="SUPFAM" id="SSF49452">
    <property type="entry name" value="Starch-binding domain-like"/>
    <property type="match status" value="1"/>
</dbReference>
<dbReference type="InterPro" id="IPR013784">
    <property type="entry name" value="Carb-bd-like_fold"/>
</dbReference>
<dbReference type="InterPro" id="IPR032812">
    <property type="entry name" value="SbsA_Ig"/>
</dbReference>
<feature type="compositionally biased region" description="Basic and acidic residues" evidence="2">
    <location>
        <begin position="354"/>
        <end position="369"/>
    </location>
</feature>
<dbReference type="GO" id="GO:0030246">
    <property type="term" value="F:carbohydrate binding"/>
    <property type="evidence" value="ECO:0007669"/>
    <property type="project" value="InterPro"/>
</dbReference>
<evidence type="ECO:0000256" key="1">
    <source>
        <dbReference type="ARBA" id="ARBA00022729"/>
    </source>
</evidence>
<dbReference type="Proteomes" id="UP000253141">
    <property type="component" value="Unassembled WGS sequence"/>
</dbReference>
<feature type="region of interest" description="Disordered" evidence="2">
    <location>
        <begin position="354"/>
        <end position="375"/>
    </location>
</feature>
<evidence type="ECO:0000256" key="2">
    <source>
        <dbReference type="SAM" id="MobiDB-lite"/>
    </source>
</evidence>
<dbReference type="Pfam" id="PF13205">
    <property type="entry name" value="Big_5"/>
    <property type="match status" value="1"/>
</dbReference>
<gene>
    <name evidence="4" type="ORF">DVG78_22160</name>
</gene>
<name>A0A369I2K2_9BACT</name>
<accession>A0A369I2K2</accession>
<organism evidence="4 5">
    <name type="scientific">Runella aurantiaca</name>
    <dbReference type="NCBI Taxonomy" id="2282308"/>
    <lineage>
        <taxon>Bacteria</taxon>
        <taxon>Pseudomonadati</taxon>
        <taxon>Bacteroidota</taxon>
        <taxon>Cytophagia</taxon>
        <taxon>Cytophagales</taxon>
        <taxon>Spirosomataceae</taxon>
        <taxon>Runella</taxon>
    </lineage>
</organism>
<keyword evidence="5" id="KW-1185">Reference proteome</keyword>
<evidence type="ECO:0000313" key="5">
    <source>
        <dbReference type="Proteomes" id="UP000253141"/>
    </source>
</evidence>
<evidence type="ECO:0000259" key="3">
    <source>
        <dbReference type="Pfam" id="PF13205"/>
    </source>
</evidence>
<dbReference type="EMBL" id="QPIW01000023">
    <property type="protein sequence ID" value="RDB03788.1"/>
    <property type="molecule type" value="Genomic_DNA"/>
</dbReference>
<dbReference type="AlphaFoldDB" id="A0A369I2K2"/>
<protein>
    <recommendedName>
        <fullName evidence="3">SbsA Ig-like domain-containing protein</fullName>
    </recommendedName>
</protein>
<proteinExistence type="predicted"/>
<keyword evidence="1" id="KW-0732">Signal</keyword>
<evidence type="ECO:0000313" key="4">
    <source>
        <dbReference type="EMBL" id="RDB03788.1"/>
    </source>
</evidence>
<sequence>MITLLQHKKLSAKSMIKITYKPVLHSQHHLMRNFTFYFILYILVTSCAQPISPTGGKRDTVPPNLISSIPDNKQTNYQGRTVDLEFDEYIVAENLQQKLLITPDAGEYDFKARPTGLQIKFKKSLDTATTYSLSFGDAIKDFSEKNPARNLRVVFSTGIGIDSASVGGQVKDLLSDKPLLDVLVGLYPNSDTLNIEKMKPSYFTRSDSAGRYSIENIRPNKYRLFAFDDKNRSLSYNPRAEKIAYLRDSITIVDSTQISGVSLRLFMANNTPAKVRNTQPRANYYSINYDKGFLEYKVKFNNPEDSIPHFQAGTNELKFYNTKNRKDTLVAKITIVDSVGLTFEHTQKIKFREARGGGKNADSNREPFDMKTNFPENGEIEPRNFALKLTFNKPVAEARLNQIQIFSDSTKAEVIKISDFTWANNQAILSLSRPILARRELKVIIPKATFFSVENDTIPAKTYKLPIMDEENYGTLEGEIKGAKSKFIVELLDDKFDVVKSIGNKTPYVFSYLKPATYTLRIIVDENGNGQWDTGDVKANKLAEPVFFHTEAVKVKKNFVMSGIDIDLSTK</sequence>
<reference evidence="4 5" key="1">
    <citation type="submission" date="2018-07" db="EMBL/GenBank/DDBJ databases">
        <title>Genome analysis of Runella aurantiaca.</title>
        <authorList>
            <person name="Yang X."/>
        </authorList>
    </citation>
    <scope>NUCLEOTIDE SEQUENCE [LARGE SCALE GENOMIC DNA]</scope>
    <source>
        <strain evidence="4 5">YX9</strain>
    </source>
</reference>
<feature type="domain" description="SbsA Ig-like" evidence="3">
    <location>
        <begin position="59"/>
        <end position="157"/>
    </location>
</feature>